<sequence length="270" mass="29463">MDNILLVGNTGVGKSTILNLFGASFAADFSLIDGLTTKTDYVEVKVNGKQVRLIDAPGLVEVNDERIAENAKELTEALTIGGKSGGKYKLVFVYQSNGGRLLAEDVYTTAKVCKAINHCLDVGLIFNKTDEEHMDKYSNQESLSRIAQTLSKATNGRLSADHIIALEYRKTSERHTLKPKLLEYIHKLCPDVINEVKPIHASVKEISAFVKWMNTVLTVLAATTGVVLTLPLPGGAVLWKEFWTLLGSNDFVKNSHFGSLLSLGGTKAIQ</sequence>
<reference evidence="2 3" key="1">
    <citation type="journal article" date="2020" name="Fungal Divers.">
        <title>Resolving the Mortierellaceae phylogeny through synthesis of multi-gene phylogenetics and phylogenomics.</title>
        <authorList>
            <person name="Vandepol N."/>
            <person name="Liber J."/>
            <person name="Desiro A."/>
            <person name="Na H."/>
            <person name="Kennedy M."/>
            <person name="Barry K."/>
            <person name="Grigoriev I.V."/>
            <person name="Miller A.N."/>
            <person name="O'Donnell K."/>
            <person name="Stajich J.E."/>
            <person name="Bonito G."/>
        </authorList>
    </citation>
    <scope>NUCLEOTIDE SEQUENCE [LARGE SCALE GENOMIC DNA]</scope>
    <source>
        <strain evidence="2 3">AD045</strain>
    </source>
</reference>
<name>A0ABQ7K306_9FUNG</name>
<accession>A0ABQ7K306</accession>
<dbReference type="InterPro" id="IPR027417">
    <property type="entry name" value="P-loop_NTPase"/>
</dbReference>
<proteinExistence type="predicted"/>
<dbReference type="InterPro" id="IPR006073">
    <property type="entry name" value="GTP-bd"/>
</dbReference>
<evidence type="ECO:0000313" key="2">
    <source>
        <dbReference type="EMBL" id="KAG0290468.1"/>
    </source>
</evidence>
<gene>
    <name evidence="2" type="ORF">BGZ96_006056</name>
</gene>
<evidence type="ECO:0000313" key="3">
    <source>
        <dbReference type="Proteomes" id="UP001194696"/>
    </source>
</evidence>
<feature type="domain" description="G" evidence="1">
    <location>
        <begin position="4"/>
        <end position="72"/>
    </location>
</feature>
<dbReference type="Pfam" id="PF01926">
    <property type="entry name" value="MMR_HSR1"/>
    <property type="match status" value="1"/>
</dbReference>
<keyword evidence="3" id="KW-1185">Reference proteome</keyword>
<dbReference type="EMBL" id="JAAAIM010000291">
    <property type="protein sequence ID" value="KAG0290468.1"/>
    <property type="molecule type" value="Genomic_DNA"/>
</dbReference>
<comment type="caution">
    <text evidence="2">The sequence shown here is derived from an EMBL/GenBank/DDBJ whole genome shotgun (WGS) entry which is preliminary data.</text>
</comment>
<evidence type="ECO:0000259" key="1">
    <source>
        <dbReference type="Pfam" id="PF01926"/>
    </source>
</evidence>
<organism evidence="2 3">
    <name type="scientific">Linnemannia gamsii</name>
    <dbReference type="NCBI Taxonomy" id="64522"/>
    <lineage>
        <taxon>Eukaryota</taxon>
        <taxon>Fungi</taxon>
        <taxon>Fungi incertae sedis</taxon>
        <taxon>Mucoromycota</taxon>
        <taxon>Mortierellomycotina</taxon>
        <taxon>Mortierellomycetes</taxon>
        <taxon>Mortierellales</taxon>
        <taxon>Mortierellaceae</taxon>
        <taxon>Linnemannia</taxon>
    </lineage>
</organism>
<dbReference type="SUPFAM" id="SSF52540">
    <property type="entry name" value="P-loop containing nucleoside triphosphate hydrolases"/>
    <property type="match status" value="1"/>
</dbReference>
<protein>
    <recommendedName>
        <fullName evidence="1">G domain-containing protein</fullName>
    </recommendedName>
</protein>
<dbReference type="Proteomes" id="UP001194696">
    <property type="component" value="Unassembled WGS sequence"/>
</dbReference>
<dbReference type="Gene3D" id="3.40.50.300">
    <property type="entry name" value="P-loop containing nucleotide triphosphate hydrolases"/>
    <property type="match status" value="1"/>
</dbReference>